<accession>A0A7X8XXR5</accession>
<evidence type="ECO:0000313" key="2">
    <source>
        <dbReference type="EMBL" id="NLR93482.1"/>
    </source>
</evidence>
<feature type="transmembrane region" description="Helical" evidence="1">
    <location>
        <begin position="48"/>
        <end position="66"/>
    </location>
</feature>
<protein>
    <submittedName>
        <fullName evidence="2">Uncharacterized protein</fullName>
    </submittedName>
</protein>
<reference evidence="2 3" key="1">
    <citation type="submission" date="2020-04" db="EMBL/GenBank/DDBJ databases">
        <title>Flammeovirga sp. SR4, a novel species isolated from seawater.</title>
        <authorList>
            <person name="Wang X."/>
        </authorList>
    </citation>
    <scope>NUCLEOTIDE SEQUENCE [LARGE SCALE GENOMIC DNA]</scope>
    <source>
        <strain evidence="2 3">SR4</strain>
    </source>
</reference>
<sequence>MDFITYANNWAKAEVTQGKVMIGIGFLIFAALVMILKSDNQLLKGSSIPLGLLITILIGYGGYIIYSRPAHVEKSVQLYNESNQEGIKAEITKHTNDNKAGKTLIIYVYPGLMLLSIIGLVLSQTPYYKGVALGIIVLSVATYIMDSGFVKRSDDFLIFLEQL</sequence>
<name>A0A7X8XXR5_9BACT</name>
<proteinExistence type="predicted"/>
<feature type="transmembrane region" description="Helical" evidence="1">
    <location>
        <begin position="20"/>
        <end position="36"/>
    </location>
</feature>
<comment type="caution">
    <text evidence="2">The sequence shown here is derived from an EMBL/GenBank/DDBJ whole genome shotgun (WGS) entry which is preliminary data.</text>
</comment>
<dbReference type="Proteomes" id="UP000585050">
    <property type="component" value="Unassembled WGS sequence"/>
</dbReference>
<dbReference type="AlphaFoldDB" id="A0A7X8XXR5"/>
<keyword evidence="3" id="KW-1185">Reference proteome</keyword>
<dbReference type="EMBL" id="JABAIL010000006">
    <property type="protein sequence ID" value="NLR93482.1"/>
    <property type="molecule type" value="Genomic_DNA"/>
</dbReference>
<keyword evidence="1" id="KW-0812">Transmembrane</keyword>
<feature type="transmembrane region" description="Helical" evidence="1">
    <location>
        <begin position="104"/>
        <end position="123"/>
    </location>
</feature>
<feature type="transmembrane region" description="Helical" evidence="1">
    <location>
        <begin position="130"/>
        <end position="150"/>
    </location>
</feature>
<keyword evidence="1" id="KW-1133">Transmembrane helix</keyword>
<evidence type="ECO:0000256" key="1">
    <source>
        <dbReference type="SAM" id="Phobius"/>
    </source>
</evidence>
<organism evidence="2 3">
    <name type="scientific">Flammeovirga agarivorans</name>
    <dbReference type="NCBI Taxonomy" id="2726742"/>
    <lineage>
        <taxon>Bacteria</taxon>
        <taxon>Pseudomonadati</taxon>
        <taxon>Bacteroidota</taxon>
        <taxon>Cytophagia</taxon>
        <taxon>Cytophagales</taxon>
        <taxon>Flammeovirgaceae</taxon>
        <taxon>Flammeovirga</taxon>
    </lineage>
</organism>
<gene>
    <name evidence="2" type="ORF">HGP29_19955</name>
</gene>
<keyword evidence="1" id="KW-0472">Membrane</keyword>
<evidence type="ECO:0000313" key="3">
    <source>
        <dbReference type="Proteomes" id="UP000585050"/>
    </source>
</evidence>
<dbReference type="RefSeq" id="WP_168884193.1">
    <property type="nucleotide sequence ID" value="NZ_JABAIL010000006.1"/>
</dbReference>